<dbReference type="Proteomes" id="UP000450457">
    <property type="component" value="Unassembled WGS sequence"/>
</dbReference>
<feature type="transmembrane region" description="Helical" evidence="1">
    <location>
        <begin position="74"/>
        <end position="92"/>
    </location>
</feature>
<feature type="transmembrane region" description="Helical" evidence="1">
    <location>
        <begin position="139"/>
        <end position="159"/>
    </location>
</feature>
<gene>
    <name evidence="3" type="ORF">GLW00_16535</name>
</gene>
<dbReference type="SUPFAM" id="SSF158560">
    <property type="entry name" value="BH3980-like"/>
    <property type="match status" value="1"/>
</dbReference>
<feature type="transmembrane region" description="Helical" evidence="1">
    <location>
        <begin position="196"/>
        <end position="217"/>
    </location>
</feature>
<dbReference type="Pfam" id="PF08006">
    <property type="entry name" value="HAAS_TM"/>
    <property type="match status" value="1"/>
</dbReference>
<feature type="domain" description="HAAS transmembrane region" evidence="2">
    <location>
        <begin position="89"/>
        <end position="204"/>
    </location>
</feature>
<comment type="caution">
    <text evidence="3">The sequence shown here is derived from an EMBL/GenBank/DDBJ whole genome shotgun (WGS) entry which is preliminary data.</text>
</comment>
<evidence type="ECO:0000313" key="3">
    <source>
        <dbReference type="EMBL" id="MYL72455.1"/>
    </source>
</evidence>
<reference evidence="3 4" key="1">
    <citation type="submission" date="2019-11" db="EMBL/GenBank/DDBJ databases">
        <title>Genome sequences of 17 halophilic strains isolated from different environments.</title>
        <authorList>
            <person name="Furrow R.E."/>
        </authorList>
    </citation>
    <scope>NUCLEOTIDE SEQUENCE [LARGE SCALE GENOMIC DNA]</scope>
    <source>
        <strain evidence="3 4">SL-4</strain>
    </source>
</reference>
<keyword evidence="1" id="KW-0472">Membrane</keyword>
<evidence type="ECO:0000259" key="2">
    <source>
        <dbReference type="Pfam" id="PF08006"/>
    </source>
</evidence>
<keyword evidence="1" id="KW-1133">Transmembrane helix</keyword>
<proteinExistence type="predicted"/>
<dbReference type="AlphaFoldDB" id="A0A845FFZ6"/>
<feature type="transmembrane region" description="Helical" evidence="1">
    <location>
        <begin position="223"/>
        <end position="241"/>
    </location>
</feature>
<protein>
    <recommendedName>
        <fullName evidence="2">HAAS transmembrane region domain-containing protein</fullName>
    </recommendedName>
</protein>
<accession>A0A845FFZ6</accession>
<dbReference type="RefSeq" id="WP_160915915.1">
    <property type="nucleotide sequence ID" value="NZ_WMFA01000009.1"/>
</dbReference>
<evidence type="ECO:0000313" key="4">
    <source>
        <dbReference type="Proteomes" id="UP000450457"/>
    </source>
</evidence>
<dbReference type="OrthoDB" id="1750748at2"/>
<keyword evidence="1" id="KW-0812">Transmembrane</keyword>
<dbReference type="GeneID" id="78008620"/>
<evidence type="ECO:0000256" key="1">
    <source>
        <dbReference type="SAM" id="Phobius"/>
    </source>
</evidence>
<name>A0A845FFZ6_9BACI</name>
<dbReference type="InterPro" id="IPR012963">
    <property type="entry name" value="HAAS_TM"/>
</dbReference>
<organism evidence="3 4">
    <name type="scientific">Halobacillus litoralis</name>
    <dbReference type="NCBI Taxonomy" id="45668"/>
    <lineage>
        <taxon>Bacteria</taxon>
        <taxon>Bacillati</taxon>
        <taxon>Bacillota</taxon>
        <taxon>Bacilli</taxon>
        <taxon>Bacillales</taxon>
        <taxon>Bacillaceae</taxon>
        <taxon>Halobacillus</taxon>
    </lineage>
</organism>
<dbReference type="Gene3D" id="1.10.1900.10">
    <property type="entry name" value="c-terminal domain of poly(a) binding protein"/>
    <property type="match status" value="1"/>
</dbReference>
<feature type="transmembrane region" description="Helical" evidence="1">
    <location>
        <begin position="165"/>
        <end position="189"/>
    </location>
</feature>
<dbReference type="PANTHER" id="PTHR41307">
    <property type="entry name" value="MEMBRANE PROTEIN-RELATED"/>
    <property type="match status" value="1"/>
</dbReference>
<dbReference type="EMBL" id="WMFA01000009">
    <property type="protein sequence ID" value="MYL72455.1"/>
    <property type="molecule type" value="Genomic_DNA"/>
</dbReference>
<feature type="transmembrane region" description="Helical" evidence="1">
    <location>
        <begin position="104"/>
        <end position="127"/>
    </location>
</feature>
<sequence length="255" mass="28850">MNVSKKSETFLESLHLYLISSGKKETETREIVEELRDHLTEAEKEGKNVDDIIGLSPKDYMEQVSREMPFDFRMLFSAFTIFVFGALSYLLLGDIISGGAQLSMIQIIGYPILMVVYLLSLATLLRYTSLHQFDKKKEYMLISVFGFLKISLFIAVISLDQAIDSPVIVFSPLGNIIAALLTIGFFIGASLWAKTWIMIITVLIMIIPEILVQSLSLSEEASLITKSVLIFAGLFLYFWLLNRKEKSKETYATPF</sequence>
<dbReference type="PANTHER" id="PTHR41307:SF1">
    <property type="entry name" value="MEMBRANE PROTEIN"/>
    <property type="match status" value="1"/>
</dbReference>